<keyword evidence="4" id="KW-0067">ATP-binding</keyword>
<keyword evidence="1" id="KW-0808">Transferase</keyword>
<dbReference type="InterPro" id="IPR004424">
    <property type="entry name" value="IspE"/>
</dbReference>
<proteinExistence type="predicted"/>
<dbReference type="EMBL" id="BARS01023674">
    <property type="protein sequence ID" value="GAG13405.1"/>
    <property type="molecule type" value="Genomic_DNA"/>
</dbReference>
<comment type="caution">
    <text evidence="6">The sequence shown here is derived from an EMBL/GenBank/DDBJ whole genome shotgun (WGS) entry which is preliminary data.</text>
</comment>
<dbReference type="InterPro" id="IPR020568">
    <property type="entry name" value="Ribosomal_Su5_D2-typ_SF"/>
</dbReference>
<gene>
    <name evidence="6" type="ORF">S01H1_37680</name>
</gene>
<dbReference type="AlphaFoldDB" id="X0V5N4"/>
<evidence type="ECO:0000256" key="1">
    <source>
        <dbReference type="ARBA" id="ARBA00022679"/>
    </source>
</evidence>
<evidence type="ECO:0000256" key="4">
    <source>
        <dbReference type="ARBA" id="ARBA00022840"/>
    </source>
</evidence>
<dbReference type="Pfam" id="PF00288">
    <property type="entry name" value="GHMP_kinases_N"/>
    <property type="match status" value="1"/>
</dbReference>
<keyword evidence="2" id="KW-0547">Nucleotide-binding</keyword>
<dbReference type="InterPro" id="IPR014721">
    <property type="entry name" value="Ribsml_uS5_D2-typ_fold_subgr"/>
</dbReference>
<sequence>MSLTLPAYAKINLTLEALAKRADGYHEIVTVLQTVSLVDTLTFEPGESLDLSCNIPSLQSADNLVLKAASLLKEKTGCLKGASIRLTKGIPIAAGLGSGATDAAATLVGLNRLWELNLPPQRLMELAANLGSDAPFFLCGGTALAKGRGEKVTPLPPAPELWMVLLRP</sequence>
<keyword evidence="3" id="KW-0418">Kinase</keyword>
<feature type="domain" description="GHMP kinase N-terminal" evidence="5">
    <location>
        <begin position="63"/>
        <end position="141"/>
    </location>
</feature>
<dbReference type="PANTHER" id="PTHR43527:SF2">
    <property type="entry name" value="4-DIPHOSPHOCYTIDYL-2-C-METHYL-D-ERYTHRITOL KINASE, CHLOROPLASTIC"/>
    <property type="match status" value="1"/>
</dbReference>
<reference evidence="6" key="1">
    <citation type="journal article" date="2014" name="Front. Microbiol.">
        <title>High frequency of phylogenetically diverse reductive dehalogenase-homologous genes in deep subseafloor sedimentary metagenomes.</title>
        <authorList>
            <person name="Kawai M."/>
            <person name="Futagami T."/>
            <person name="Toyoda A."/>
            <person name="Takaki Y."/>
            <person name="Nishi S."/>
            <person name="Hori S."/>
            <person name="Arai W."/>
            <person name="Tsubouchi T."/>
            <person name="Morono Y."/>
            <person name="Uchiyama I."/>
            <person name="Ito T."/>
            <person name="Fujiyama A."/>
            <person name="Inagaki F."/>
            <person name="Takami H."/>
        </authorList>
    </citation>
    <scope>NUCLEOTIDE SEQUENCE</scope>
    <source>
        <strain evidence="6">Expedition CK06-06</strain>
    </source>
</reference>
<organism evidence="6">
    <name type="scientific">marine sediment metagenome</name>
    <dbReference type="NCBI Taxonomy" id="412755"/>
    <lineage>
        <taxon>unclassified sequences</taxon>
        <taxon>metagenomes</taxon>
        <taxon>ecological metagenomes</taxon>
    </lineage>
</organism>
<evidence type="ECO:0000256" key="2">
    <source>
        <dbReference type="ARBA" id="ARBA00022741"/>
    </source>
</evidence>
<dbReference type="GO" id="GO:0050515">
    <property type="term" value="F:4-(cytidine 5'-diphospho)-2-C-methyl-D-erythritol kinase activity"/>
    <property type="evidence" value="ECO:0007669"/>
    <property type="project" value="InterPro"/>
</dbReference>
<dbReference type="InterPro" id="IPR006204">
    <property type="entry name" value="GHMP_kinase_N_dom"/>
</dbReference>
<dbReference type="GO" id="GO:0016114">
    <property type="term" value="P:terpenoid biosynthetic process"/>
    <property type="evidence" value="ECO:0007669"/>
    <property type="project" value="InterPro"/>
</dbReference>
<feature type="non-terminal residue" evidence="6">
    <location>
        <position position="168"/>
    </location>
</feature>
<dbReference type="Gene3D" id="3.30.230.10">
    <property type="match status" value="1"/>
</dbReference>
<dbReference type="SUPFAM" id="SSF54211">
    <property type="entry name" value="Ribosomal protein S5 domain 2-like"/>
    <property type="match status" value="1"/>
</dbReference>
<accession>X0V5N4</accession>
<name>X0V5N4_9ZZZZ</name>
<evidence type="ECO:0000256" key="3">
    <source>
        <dbReference type="ARBA" id="ARBA00022777"/>
    </source>
</evidence>
<dbReference type="NCBIfam" id="TIGR00154">
    <property type="entry name" value="ispE"/>
    <property type="match status" value="1"/>
</dbReference>
<dbReference type="PANTHER" id="PTHR43527">
    <property type="entry name" value="4-DIPHOSPHOCYTIDYL-2-C-METHYL-D-ERYTHRITOL KINASE, CHLOROPLASTIC"/>
    <property type="match status" value="1"/>
</dbReference>
<dbReference type="GO" id="GO:0005524">
    <property type="term" value="F:ATP binding"/>
    <property type="evidence" value="ECO:0007669"/>
    <property type="project" value="UniProtKB-KW"/>
</dbReference>
<evidence type="ECO:0000313" key="6">
    <source>
        <dbReference type="EMBL" id="GAG13405.1"/>
    </source>
</evidence>
<evidence type="ECO:0000259" key="5">
    <source>
        <dbReference type="Pfam" id="PF00288"/>
    </source>
</evidence>
<protein>
    <recommendedName>
        <fullName evidence="5">GHMP kinase N-terminal domain-containing protein</fullName>
    </recommendedName>
</protein>